<dbReference type="FunFam" id="3.40.50.300:FF:000808">
    <property type="entry name" value="Small GTP-binding protein, putative"/>
    <property type="match status" value="1"/>
</dbReference>
<dbReference type="NCBIfam" id="TIGR00231">
    <property type="entry name" value="small_GTP"/>
    <property type="match status" value="1"/>
</dbReference>
<dbReference type="Gene3D" id="3.40.50.300">
    <property type="entry name" value="P-loop containing nucleotide triphosphate hydrolases"/>
    <property type="match status" value="1"/>
</dbReference>
<dbReference type="AlphaFoldDB" id="A0AA86TD91"/>
<dbReference type="InterPro" id="IPR001806">
    <property type="entry name" value="Small_GTPase"/>
</dbReference>
<evidence type="ECO:0000313" key="4">
    <source>
        <dbReference type="EMBL" id="CAL6097310.1"/>
    </source>
</evidence>
<gene>
    <name evidence="4" type="ORF">HINF_LOCUS68860</name>
    <name evidence="3" type="ORF">HINF_LOCUS797</name>
</gene>
<dbReference type="SMART" id="SM00173">
    <property type="entry name" value="RAS"/>
    <property type="match status" value="1"/>
</dbReference>
<dbReference type="PROSITE" id="PS51419">
    <property type="entry name" value="RAB"/>
    <property type="match status" value="1"/>
</dbReference>
<reference evidence="3" key="1">
    <citation type="submission" date="2023-06" db="EMBL/GenBank/DDBJ databases">
        <authorList>
            <person name="Kurt Z."/>
        </authorList>
    </citation>
    <scope>NUCLEOTIDE SEQUENCE</scope>
</reference>
<dbReference type="InterPro" id="IPR027417">
    <property type="entry name" value="P-loop_NTPase"/>
</dbReference>
<evidence type="ECO:0000313" key="3">
    <source>
        <dbReference type="EMBL" id="CAI9913152.1"/>
    </source>
</evidence>
<dbReference type="InterPro" id="IPR025662">
    <property type="entry name" value="Sigma_54_int_dom_ATP-bd_1"/>
</dbReference>
<name>A0AA86TD91_9EUKA</name>
<comment type="caution">
    <text evidence="3">The sequence shown here is derived from an EMBL/GenBank/DDBJ whole genome shotgun (WGS) entry which is preliminary data.</text>
</comment>
<keyword evidence="2" id="KW-1133">Transmembrane helix</keyword>
<keyword evidence="2" id="KW-0472">Membrane</keyword>
<dbReference type="GO" id="GO:0005525">
    <property type="term" value="F:GTP binding"/>
    <property type="evidence" value="ECO:0007669"/>
    <property type="project" value="InterPro"/>
</dbReference>
<dbReference type="Proteomes" id="UP001642409">
    <property type="component" value="Unassembled WGS sequence"/>
</dbReference>
<feature type="transmembrane region" description="Helical" evidence="2">
    <location>
        <begin position="160"/>
        <end position="179"/>
    </location>
</feature>
<dbReference type="InterPro" id="IPR005225">
    <property type="entry name" value="Small_GTP-bd"/>
</dbReference>
<protein>
    <submittedName>
        <fullName evidence="3">Rab11</fullName>
    </submittedName>
</protein>
<dbReference type="PROSITE" id="PS00675">
    <property type="entry name" value="SIGMA54_INTERACT_1"/>
    <property type="match status" value="1"/>
</dbReference>
<reference evidence="4 5" key="2">
    <citation type="submission" date="2024-07" db="EMBL/GenBank/DDBJ databases">
        <authorList>
            <person name="Akdeniz Z."/>
        </authorList>
    </citation>
    <scope>NUCLEOTIDE SEQUENCE [LARGE SCALE GENOMIC DNA]</scope>
</reference>
<accession>A0AA86TD91</accession>
<dbReference type="Pfam" id="PF00071">
    <property type="entry name" value="Ras"/>
    <property type="match status" value="1"/>
</dbReference>
<dbReference type="CDD" id="cd00154">
    <property type="entry name" value="Rab"/>
    <property type="match status" value="1"/>
</dbReference>
<proteinExistence type="predicted"/>
<dbReference type="SUPFAM" id="SSF52540">
    <property type="entry name" value="P-loop containing nucleoside triphosphate hydrolases"/>
    <property type="match status" value="1"/>
</dbReference>
<dbReference type="EMBL" id="CATOUU010000019">
    <property type="protein sequence ID" value="CAI9913152.1"/>
    <property type="molecule type" value="Genomic_DNA"/>
</dbReference>
<dbReference type="SMART" id="SM00174">
    <property type="entry name" value="RHO"/>
    <property type="match status" value="1"/>
</dbReference>
<dbReference type="SMART" id="SM00175">
    <property type="entry name" value="RAB"/>
    <property type="match status" value="1"/>
</dbReference>
<dbReference type="GO" id="GO:0003924">
    <property type="term" value="F:GTPase activity"/>
    <property type="evidence" value="ECO:0007669"/>
    <property type="project" value="InterPro"/>
</dbReference>
<keyword evidence="2" id="KW-0812">Transmembrane</keyword>
<organism evidence="3">
    <name type="scientific">Hexamita inflata</name>
    <dbReference type="NCBI Taxonomy" id="28002"/>
    <lineage>
        <taxon>Eukaryota</taxon>
        <taxon>Metamonada</taxon>
        <taxon>Diplomonadida</taxon>
        <taxon>Hexamitidae</taxon>
        <taxon>Hexamitinae</taxon>
        <taxon>Hexamita</taxon>
    </lineage>
</organism>
<dbReference type="PRINTS" id="PR00449">
    <property type="entry name" value="RASTRNSFRMNG"/>
</dbReference>
<dbReference type="EMBL" id="CAXDID020000493">
    <property type="protein sequence ID" value="CAL6097310.1"/>
    <property type="molecule type" value="Genomic_DNA"/>
</dbReference>
<keyword evidence="5" id="KW-1185">Reference proteome</keyword>
<evidence type="ECO:0000256" key="1">
    <source>
        <dbReference type="ARBA" id="ARBA00022741"/>
    </source>
</evidence>
<evidence type="ECO:0000256" key="2">
    <source>
        <dbReference type="SAM" id="Phobius"/>
    </source>
</evidence>
<dbReference type="PROSITE" id="PS51421">
    <property type="entry name" value="RAS"/>
    <property type="match status" value="1"/>
</dbReference>
<keyword evidence="1" id="KW-0547">Nucleotide-binding</keyword>
<sequence>MADEIKVVIIGDTGVGKTCIATRLIANTFNPQSPSTLSAAFLRKQMNNHQLQIWDTAGQERFRSIAPLYYRNAYAVILVFDITRKISFESLQFWLNDLSSKFQNQQKPLITFVGNKSDLQDQREVSVEQVEQLCQESTVVSEPTLILTNVYVIIALENQITVFMLIITYSINSAVHFFFTSSFK</sequence>
<dbReference type="PANTHER" id="PTHR47978">
    <property type="match status" value="1"/>
</dbReference>
<evidence type="ECO:0000313" key="5">
    <source>
        <dbReference type="Proteomes" id="UP001642409"/>
    </source>
</evidence>